<evidence type="ECO:0000313" key="2">
    <source>
        <dbReference type="EMBL" id="KAG1783377.1"/>
    </source>
</evidence>
<dbReference type="Pfam" id="PF12937">
    <property type="entry name" value="F-box-like"/>
    <property type="match status" value="1"/>
</dbReference>
<organism evidence="2 3">
    <name type="scientific">Suillus placidus</name>
    <dbReference type="NCBI Taxonomy" id="48579"/>
    <lineage>
        <taxon>Eukaryota</taxon>
        <taxon>Fungi</taxon>
        <taxon>Dikarya</taxon>
        <taxon>Basidiomycota</taxon>
        <taxon>Agaricomycotina</taxon>
        <taxon>Agaricomycetes</taxon>
        <taxon>Agaricomycetidae</taxon>
        <taxon>Boletales</taxon>
        <taxon>Suillineae</taxon>
        <taxon>Suillaceae</taxon>
        <taxon>Suillus</taxon>
    </lineage>
</organism>
<sequence length="279" mass="31694">MHQALLVPEVLLDIFAHVKQIGEPSYAYVEKPLSRRSLAALATTCKTFYEPAMDFLWADMNTLLPLLGCVTRLHPMIYSSAQKSWSRGIEPLSELECSQFLRHSGRVHSMYVPSDEELHLLRALPFEICLFPKLLSLSWVVIFTRYLHFFLAPTLRICYIAIVQPELPRDSIGTRCAVLENLDIDTMGVMARAPHLSETVRSCKALVRLQCPPLDSAAWKHLSTIPTLLNVSKSFQIPRPNWTRTNSVLQLSSTLRLFVSVMHQSQTSPQSYNIQNSSR</sequence>
<name>A0A9P7D8W6_9AGAM</name>
<dbReference type="AlphaFoldDB" id="A0A9P7D8W6"/>
<dbReference type="EMBL" id="JABBWD010000002">
    <property type="protein sequence ID" value="KAG1783377.1"/>
    <property type="molecule type" value="Genomic_DNA"/>
</dbReference>
<keyword evidence="3" id="KW-1185">Reference proteome</keyword>
<reference evidence="2" key="1">
    <citation type="journal article" date="2020" name="New Phytol.">
        <title>Comparative genomics reveals dynamic genome evolution in host specialist ectomycorrhizal fungi.</title>
        <authorList>
            <person name="Lofgren L.A."/>
            <person name="Nguyen N.H."/>
            <person name="Vilgalys R."/>
            <person name="Ruytinx J."/>
            <person name="Liao H.L."/>
            <person name="Branco S."/>
            <person name="Kuo A."/>
            <person name="LaButti K."/>
            <person name="Lipzen A."/>
            <person name="Andreopoulos W."/>
            <person name="Pangilinan J."/>
            <person name="Riley R."/>
            <person name="Hundley H."/>
            <person name="Na H."/>
            <person name="Barry K."/>
            <person name="Grigoriev I.V."/>
            <person name="Stajich J.E."/>
            <person name="Kennedy P.G."/>
        </authorList>
    </citation>
    <scope>NUCLEOTIDE SEQUENCE</scope>
    <source>
        <strain evidence="2">DOB743</strain>
    </source>
</reference>
<accession>A0A9P7D8W6</accession>
<comment type="caution">
    <text evidence="2">The sequence shown here is derived from an EMBL/GenBank/DDBJ whole genome shotgun (WGS) entry which is preliminary data.</text>
</comment>
<evidence type="ECO:0000313" key="3">
    <source>
        <dbReference type="Proteomes" id="UP000714275"/>
    </source>
</evidence>
<dbReference type="Proteomes" id="UP000714275">
    <property type="component" value="Unassembled WGS sequence"/>
</dbReference>
<gene>
    <name evidence="2" type="ORF">EV702DRAFT_1061782</name>
</gene>
<dbReference type="OrthoDB" id="3543113at2759"/>
<feature type="domain" description="F-box" evidence="1">
    <location>
        <begin position="8"/>
        <end position="60"/>
    </location>
</feature>
<protein>
    <recommendedName>
        <fullName evidence="1">F-box domain-containing protein</fullName>
    </recommendedName>
</protein>
<evidence type="ECO:0000259" key="1">
    <source>
        <dbReference type="Pfam" id="PF12937"/>
    </source>
</evidence>
<dbReference type="InterPro" id="IPR001810">
    <property type="entry name" value="F-box_dom"/>
</dbReference>
<proteinExistence type="predicted"/>